<dbReference type="Pfam" id="PF16538">
    <property type="entry name" value="FlgT_C"/>
    <property type="match status" value="1"/>
</dbReference>
<reference evidence="4 5" key="1">
    <citation type="submission" date="2018-07" db="EMBL/GenBank/DDBJ databases">
        <title>Motiliproteus coralliicola sp. nov., a bacterium isolated from Coral.</title>
        <authorList>
            <person name="Wang G."/>
        </authorList>
    </citation>
    <scope>NUCLEOTIDE SEQUENCE [LARGE SCALE GENOMIC DNA]</scope>
    <source>
        <strain evidence="4 5">C34</strain>
    </source>
</reference>
<dbReference type="Gene3D" id="2.40.10.410">
    <property type="entry name" value="FlgT, C-terminal domain"/>
    <property type="match status" value="1"/>
</dbReference>
<sequence>MASLICSLPRTLLVLFVILLSPAVLAVSIEAEGSALIYNQDISSARHQALRNASQQALLQAGAYISSSQSISQGVIKTDNLRIRTRGNLSNVRVIDERVKGDRFWLRIRADVDTDQSCALGDAHTRYTKSVAVAAFPLQHRPQAALGNLYGAEQQLSASLTSLINAEGPLRALNASHLSVNPAPSTAATYQQDQGPLTEALQNFSELDVQFIVSGVIRDLSPYDPSRHDEQLIWKTLYDQLDVRGRQRLRNFAVDLFIHDGYTGTLLFSRSYRTGGFWDADDVDQVGFYTPAFLKTDYGQKVRNLLTQAGRDINKQLQCEPFRSRIIRAEQNRLTFNAGSVVGIQPGDQFRLFRKSMFFDTLDQPHIKLEDTRQTVVVNEVQPRFSVANMENDAVELNIQQDDVLIAW</sequence>
<evidence type="ECO:0000313" key="4">
    <source>
        <dbReference type="EMBL" id="RDE19567.1"/>
    </source>
</evidence>
<dbReference type="RefSeq" id="WP_114695913.1">
    <property type="nucleotide sequence ID" value="NZ_QQOH01000003.1"/>
</dbReference>
<dbReference type="InterPro" id="IPR032386">
    <property type="entry name" value="FlgT_M"/>
</dbReference>
<evidence type="ECO:0000313" key="5">
    <source>
        <dbReference type="Proteomes" id="UP000253769"/>
    </source>
</evidence>
<protein>
    <recommendedName>
        <fullName evidence="6">Flagellar assembly protein T N-terminal domain-containing protein</fullName>
    </recommendedName>
</protein>
<dbReference type="Gene3D" id="3.40.50.10610">
    <property type="entry name" value="ABC-type transport auxiliary lipoprotein component"/>
    <property type="match status" value="1"/>
</dbReference>
<evidence type="ECO:0000259" key="1">
    <source>
        <dbReference type="Pfam" id="PF16538"/>
    </source>
</evidence>
<keyword evidence="5" id="KW-1185">Reference proteome</keyword>
<feature type="domain" description="Flagellar assembly protein T N-terminal" evidence="3">
    <location>
        <begin position="29"/>
        <end position="112"/>
    </location>
</feature>
<evidence type="ECO:0000259" key="2">
    <source>
        <dbReference type="Pfam" id="PF16539"/>
    </source>
</evidence>
<name>A0A369WD53_9GAMM</name>
<comment type="caution">
    <text evidence="4">The sequence shown here is derived from an EMBL/GenBank/DDBJ whole genome shotgun (WGS) entry which is preliminary data.</text>
</comment>
<gene>
    <name evidence="4" type="ORF">DV711_11810</name>
</gene>
<feature type="domain" description="Flagellar assembly protein T middle" evidence="2">
    <location>
        <begin position="125"/>
        <end position="287"/>
    </location>
</feature>
<feature type="domain" description="Flagellar assembly protein T C-terminal" evidence="1">
    <location>
        <begin position="332"/>
        <end position="406"/>
    </location>
</feature>
<dbReference type="InterPro" id="IPR038180">
    <property type="entry name" value="FlgT_N_sf"/>
</dbReference>
<dbReference type="InterPro" id="IPR038165">
    <property type="entry name" value="FlgT_C_sf"/>
</dbReference>
<dbReference type="Proteomes" id="UP000253769">
    <property type="component" value="Unassembled WGS sequence"/>
</dbReference>
<dbReference type="AlphaFoldDB" id="A0A369WD53"/>
<dbReference type="InterPro" id="IPR032388">
    <property type="entry name" value="FlgT_C"/>
</dbReference>
<evidence type="ECO:0008006" key="6">
    <source>
        <dbReference type="Google" id="ProtNLM"/>
    </source>
</evidence>
<proteinExistence type="predicted"/>
<dbReference type="EMBL" id="QQOH01000003">
    <property type="protein sequence ID" value="RDE19567.1"/>
    <property type="molecule type" value="Genomic_DNA"/>
</dbReference>
<dbReference type="Pfam" id="PF16539">
    <property type="entry name" value="FlgT_M"/>
    <property type="match status" value="1"/>
</dbReference>
<dbReference type="OrthoDB" id="8778507at2"/>
<organism evidence="4 5">
    <name type="scientific">Motiliproteus coralliicola</name>
    <dbReference type="NCBI Taxonomy" id="2283196"/>
    <lineage>
        <taxon>Bacteria</taxon>
        <taxon>Pseudomonadati</taxon>
        <taxon>Pseudomonadota</taxon>
        <taxon>Gammaproteobacteria</taxon>
        <taxon>Oceanospirillales</taxon>
        <taxon>Oceanospirillaceae</taxon>
        <taxon>Motiliproteus</taxon>
    </lineage>
</organism>
<accession>A0A369WD53</accession>
<dbReference type="Pfam" id="PF16548">
    <property type="entry name" value="FlgT_N"/>
    <property type="match status" value="1"/>
</dbReference>
<evidence type="ECO:0000259" key="3">
    <source>
        <dbReference type="Pfam" id="PF16548"/>
    </source>
</evidence>
<dbReference type="InterPro" id="IPR032370">
    <property type="entry name" value="FlgT_N"/>
</dbReference>
<dbReference type="Gene3D" id="3.30.1660.40">
    <property type="entry name" value="FlgT, N-terminal domain"/>
    <property type="match status" value="1"/>
</dbReference>